<dbReference type="AlphaFoldDB" id="A0A2N9J1Z4"/>
<reference evidence="1" key="1">
    <citation type="submission" date="2018-02" db="EMBL/GenBank/DDBJ databases">
        <authorList>
            <person name="Cohen D.B."/>
            <person name="Kent A.D."/>
        </authorList>
    </citation>
    <scope>NUCLEOTIDE SEQUENCE</scope>
</reference>
<protein>
    <submittedName>
        <fullName evidence="1">Uncharacterized protein</fullName>
    </submittedName>
</protein>
<gene>
    <name evidence="1" type="ORF">FSB_LOCUS58402</name>
</gene>
<name>A0A2N9J1Z4_FAGSY</name>
<dbReference type="EMBL" id="OIVN01006320">
    <property type="protein sequence ID" value="SPD30520.1"/>
    <property type="molecule type" value="Genomic_DNA"/>
</dbReference>
<proteinExistence type="predicted"/>
<accession>A0A2N9J1Z4</accession>
<evidence type="ECO:0000313" key="1">
    <source>
        <dbReference type="EMBL" id="SPD30520.1"/>
    </source>
</evidence>
<organism evidence="1">
    <name type="scientific">Fagus sylvatica</name>
    <name type="common">Beechnut</name>
    <dbReference type="NCBI Taxonomy" id="28930"/>
    <lineage>
        <taxon>Eukaryota</taxon>
        <taxon>Viridiplantae</taxon>
        <taxon>Streptophyta</taxon>
        <taxon>Embryophyta</taxon>
        <taxon>Tracheophyta</taxon>
        <taxon>Spermatophyta</taxon>
        <taxon>Magnoliopsida</taxon>
        <taxon>eudicotyledons</taxon>
        <taxon>Gunneridae</taxon>
        <taxon>Pentapetalae</taxon>
        <taxon>rosids</taxon>
        <taxon>fabids</taxon>
        <taxon>Fagales</taxon>
        <taxon>Fagaceae</taxon>
        <taxon>Fagus</taxon>
    </lineage>
</organism>
<sequence>MKGVGGAWRCWHGGLECWAGEVVGLARWAGTRGGVAVGDAGMGRVVARLLGGAGLVVGWMG</sequence>